<keyword evidence="1" id="KW-0732">Signal</keyword>
<dbReference type="EMBL" id="PRDK01000001">
    <property type="protein sequence ID" value="MBE8712470.1"/>
    <property type="molecule type" value="Genomic_DNA"/>
</dbReference>
<comment type="caution">
    <text evidence="2">The sequence shown here is derived from an EMBL/GenBank/DDBJ whole genome shotgun (WGS) entry which is preliminary data.</text>
</comment>
<dbReference type="Proteomes" id="UP000616201">
    <property type="component" value="Unassembled WGS sequence"/>
</dbReference>
<accession>A0A928YQ06</accession>
<name>A0A928YQ06_9SPHI</name>
<feature type="signal peptide" evidence="1">
    <location>
        <begin position="1"/>
        <end position="25"/>
    </location>
</feature>
<reference evidence="2" key="1">
    <citation type="submission" date="2018-02" db="EMBL/GenBank/DDBJ databases">
        <authorList>
            <person name="Vasarhelyi B.M."/>
            <person name="Deshmukh S."/>
            <person name="Balint B."/>
            <person name="Kukolya J."/>
        </authorList>
    </citation>
    <scope>NUCLEOTIDE SEQUENCE</scope>
    <source>
        <strain evidence="2">KB22</strain>
    </source>
</reference>
<evidence type="ECO:0000256" key="1">
    <source>
        <dbReference type="SAM" id="SignalP"/>
    </source>
</evidence>
<sequence length="341" mass="38048">MKTMKKYTNFTSIFLASLFVLTTTASCEKWTENEALKIEQPSIEEQNPELYAKYLEDLRAYKNSDHKIVIGFFDNTSKTPSNQSQSIANVPDSLDILVLNSVDLNDRELEEAKSIRDNKGTKTVFEIDFDKIKNDYDLRAASGAVPDFKAYIADTISYALSLSTKYAYDGVLVSYLGKNTTFLTEEEKQSAIDNETIVMNLVKQWGAANTSKVLMLKGYPQYIIDKTVLKDFSYIILNTSGALSKSVLTFELLSALVADVPSDRFIAVANSTSIRADEPTIGYFSDGTRSTQSTAEWVLAANNGATIKGLAITNIQYDYFNILKVYKATRETIDLLNPSIK</sequence>
<feature type="chain" id="PRO_5036911368" description="Glycoside hydrolase Family 18, chitinase_18" evidence="1">
    <location>
        <begin position="26"/>
        <end position="341"/>
    </location>
</feature>
<evidence type="ECO:0000313" key="2">
    <source>
        <dbReference type="EMBL" id="MBE8712470.1"/>
    </source>
</evidence>
<evidence type="ECO:0008006" key="4">
    <source>
        <dbReference type="Google" id="ProtNLM"/>
    </source>
</evidence>
<dbReference type="AlphaFoldDB" id="A0A928YQ06"/>
<dbReference type="Pfam" id="PF16141">
    <property type="entry name" value="GH18_BT1044-like"/>
    <property type="match status" value="1"/>
</dbReference>
<organism evidence="2 3">
    <name type="scientific">Sphingobacterium hungaricum</name>
    <dbReference type="NCBI Taxonomy" id="2082723"/>
    <lineage>
        <taxon>Bacteria</taxon>
        <taxon>Pseudomonadati</taxon>
        <taxon>Bacteroidota</taxon>
        <taxon>Sphingobacteriia</taxon>
        <taxon>Sphingobacteriales</taxon>
        <taxon>Sphingobacteriaceae</taxon>
        <taxon>Sphingobacterium</taxon>
    </lineage>
</organism>
<proteinExistence type="predicted"/>
<dbReference type="InterPro" id="IPR032320">
    <property type="entry name" value="GH18_BT1044-like"/>
</dbReference>
<dbReference type="PROSITE" id="PS51257">
    <property type="entry name" value="PROKAR_LIPOPROTEIN"/>
    <property type="match status" value="1"/>
</dbReference>
<gene>
    <name evidence="2" type="ORF">C4F49_02095</name>
</gene>
<protein>
    <recommendedName>
        <fullName evidence="4">Glycoside hydrolase Family 18, chitinase_18</fullName>
    </recommendedName>
</protein>
<evidence type="ECO:0000313" key="3">
    <source>
        <dbReference type="Proteomes" id="UP000616201"/>
    </source>
</evidence>
<keyword evidence="3" id="KW-1185">Reference proteome</keyword>